<sequence length="331" mass="36465">MDELKSENKQETKNEFKPDASDRRPQRSRTQNQRPKLAVSRQQMMIGVGILVLLLLIITISSALKSPTEHEKQQSQNSVEKSIDLSGSPSSSTNTQTTNAQNSMQENPSEPATSAPSTNHPREIGMPPINSTPSQDLAPATTGIGGYNQRIELPGDISDTLNQQQSNINNTVQKNRSSSQPVPSQNNPVKQTVTPPVEQKKTEKVAPPKIGKTDKQHKETAKPAIIDHQGNKQSVANAAGDLLKVPANRFTLQLSSASRSDTLIAFAKKNNLANYKVYETKRNDKTWFILIYGSYNSASEAKKAISSLPTGIQTQKPWVRKLQQVHQDLKK</sequence>
<evidence type="ECO:0000256" key="2">
    <source>
        <dbReference type="SAM" id="Phobius"/>
    </source>
</evidence>
<keyword evidence="2" id="KW-1133">Transmembrane helix</keyword>
<evidence type="ECO:0000256" key="1">
    <source>
        <dbReference type="SAM" id="MobiDB-lite"/>
    </source>
</evidence>
<keyword evidence="2" id="KW-0472">Membrane</keyword>
<feature type="compositionally biased region" description="Polar residues" evidence="1">
    <location>
        <begin position="106"/>
        <end position="119"/>
    </location>
</feature>
<organism evidence="4 5">
    <name type="scientific">Xenorhabdus budapestensis</name>
    <dbReference type="NCBI Taxonomy" id="290110"/>
    <lineage>
        <taxon>Bacteria</taxon>
        <taxon>Pseudomonadati</taxon>
        <taxon>Pseudomonadota</taxon>
        <taxon>Gammaproteobacteria</taxon>
        <taxon>Enterobacterales</taxon>
        <taxon>Morganellaceae</taxon>
        <taxon>Xenorhabdus</taxon>
    </lineage>
</organism>
<evidence type="ECO:0000259" key="3">
    <source>
        <dbReference type="PROSITE" id="PS51724"/>
    </source>
</evidence>
<gene>
    <name evidence="4" type="ORF">Xbud_01524</name>
</gene>
<feature type="transmembrane region" description="Helical" evidence="2">
    <location>
        <begin position="44"/>
        <end position="64"/>
    </location>
</feature>
<name>A0A2D0J2F6_XENBU</name>
<dbReference type="RefSeq" id="WP_099135477.1">
    <property type="nucleotide sequence ID" value="NZ_CAWNNJ010000119.1"/>
</dbReference>
<protein>
    <submittedName>
        <fullName evidence="4">Membrane protein</fullName>
    </submittedName>
</protein>
<dbReference type="InterPro" id="IPR007730">
    <property type="entry name" value="SPOR-like_dom"/>
</dbReference>
<accession>A0A2D0J2F6</accession>
<feature type="region of interest" description="Disordered" evidence="1">
    <location>
        <begin position="67"/>
        <end position="154"/>
    </location>
</feature>
<dbReference type="InterPro" id="IPR036680">
    <property type="entry name" value="SPOR-like_sf"/>
</dbReference>
<feature type="compositionally biased region" description="Low complexity" evidence="1">
    <location>
        <begin position="86"/>
        <end position="105"/>
    </location>
</feature>
<feature type="region of interest" description="Disordered" evidence="1">
    <location>
        <begin position="171"/>
        <end position="223"/>
    </location>
</feature>
<comment type="caution">
    <text evidence="4">The sequence shown here is derived from an EMBL/GenBank/DDBJ whole genome shotgun (WGS) entry which is preliminary data.</text>
</comment>
<feature type="compositionally biased region" description="Basic and acidic residues" evidence="1">
    <location>
        <begin position="198"/>
        <end position="221"/>
    </location>
</feature>
<dbReference type="Proteomes" id="UP000225833">
    <property type="component" value="Unassembled WGS sequence"/>
</dbReference>
<feature type="compositionally biased region" description="Low complexity" evidence="1">
    <location>
        <begin position="177"/>
        <end position="189"/>
    </location>
</feature>
<keyword evidence="2" id="KW-0812">Transmembrane</keyword>
<dbReference type="GO" id="GO:0042834">
    <property type="term" value="F:peptidoglycan binding"/>
    <property type="evidence" value="ECO:0007669"/>
    <property type="project" value="InterPro"/>
</dbReference>
<reference evidence="4 5" key="1">
    <citation type="journal article" date="2017" name="Nat. Microbiol.">
        <title>Natural product diversity associated with the nematode symbionts Photorhabdus and Xenorhabdus.</title>
        <authorList>
            <person name="Tobias N.J."/>
            <person name="Wolff H."/>
            <person name="Djahanschiri B."/>
            <person name="Grundmann F."/>
            <person name="Kronenwerth M."/>
            <person name="Shi Y.M."/>
            <person name="Simonyi S."/>
            <person name="Grun P."/>
            <person name="Shapiro-Ilan D."/>
            <person name="Pidot S.J."/>
            <person name="Stinear T.P."/>
            <person name="Ebersberger I."/>
            <person name="Bode H.B."/>
        </authorList>
    </citation>
    <scope>NUCLEOTIDE SEQUENCE [LARGE SCALE GENOMIC DNA]</scope>
    <source>
        <strain evidence="4 5">DSM 16342</strain>
    </source>
</reference>
<evidence type="ECO:0000313" key="4">
    <source>
        <dbReference type="EMBL" id="PHM28513.1"/>
    </source>
</evidence>
<dbReference type="EMBL" id="NIBS01000005">
    <property type="protein sequence ID" value="PHM28513.1"/>
    <property type="molecule type" value="Genomic_DNA"/>
</dbReference>
<proteinExistence type="predicted"/>
<feature type="compositionally biased region" description="Basic and acidic residues" evidence="1">
    <location>
        <begin position="1"/>
        <end position="25"/>
    </location>
</feature>
<dbReference type="OrthoDB" id="6189127at2"/>
<evidence type="ECO:0000313" key="5">
    <source>
        <dbReference type="Proteomes" id="UP000225833"/>
    </source>
</evidence>
<dbReference type="Pfam" id="PF05036">
    <property type="entry name" value="SPOR"/>
    <property type="match status" value="1"/>
</dbReference>
<dbReference type="AlphaFoldDB" id="A0A2D0J2F6"/>
<feature type="region of interest" description="Disordered" evidence="1">
    <location>
        <begin position="1"/>
        <end position="39"/>
    </location>
</feature>
<dbReference type="Gene3D" id="3.30.70.1070">
    <property type="entry name" value="Sporulation related repeat"/>
    <property type="match status" value="1"/>
</dbReference>
<dbReference type="PROSITE" id="PS51724">
    <property type="entry name" value="SPOR"/>
    <property type="match status" value="1"/>
</dbReference>
<feature type="domain" description="SPOR" evidence="3">
    <location>
        <begin position="244"/>
        <end position="321"/>
    </location>
</feature>